<evidence type="ECO:0008006" key="3">
    <source>
        <dbReference type="Google" id="ProtNLM"/>
    </source>
</evidence>
<dbReference type="PANTHER" id="PTHR34374:SF1">
    <property type="entry name" value="LARGE RIBOSOMAL RNA SUBUNIT ACCUMULATION PROTEIN YCED HOMOLOG 1, CHLOROPLASTIC"/>
    <property type="match status" value="1"/>
</dbReference>
<dbReference type="RefSeq" id="WP_307355147.1">
    <property type="nucleotide sequence ID" value="NZ_BAAACJ010000041.1"/>
</dbReference>
<comment type="caution">
    <text evidence="1">The sequence shown here is derived from an EMBL/GenBank/DDBJ whole genome shotgun (WGS) entry which is preliminary data.</text>
</comment>
<keyword evidence="2" id="KW-1185">Reference proteome</keyword>
<dbReference type="Proteomes" id="UP001224418">
    <property type="component" value="Unassembled WGS sequence"/>
</dbReference>
<evidence type="ECO:0000313" key="2">
    <source>
        <dbReference type="Proteomes" id="UP001224418"/>
    </source>
</evidence>
<organism evidence="1 2">
    <name type="scientific">Hathewaya limosa</name>
    <name type="common">Clostridium limosum</name>
    <dbReference type="NCBI Taxonomy" id="1536"/>
    <lineage>
        <taxon>Bacteria</taxon>
        <taxon>Bacillati</taxon>
        <taxon>Bacillota</taxon>
        <taxon>Clostridia</taxon>
        <taxon>Eubacteriales</taxon>
        <taxon>Clostridiaceae</taxon>
        <taxon>Hathewaya</taxon>
    </lineage>
</organism>
<dbReference type="EMBL" id="JAUSWN010000004">
    <property type="protein sequence ID" value="MDQ0479012.1"/>
    <property type="molecule type" value="Genomic_DNA"/>
</dbReference>
<proteinExistence type="predicted"/>
<dbReference type="Pfam" id="PF02620">
    <property type="entry name" value="YceD"/>
    <property type="match status" value="1"/>
</dbReference>
<protein>
    <recommendedName>
        <fullName evidence="3">DUF177 domain-containing protein</fullName>
    </recommendedName>
</protein>
<dbReference type="PANTHER" id="PTHR34374">
    <property type="entry name" value="LARGE RIBOSOMAL RNA SUBUNIT ACCUMULATION PROTEIN YCED HOMOLOG 1, CHLOROPLASTIC"/>
    <property type="match status" value="1"/>
</dbReference>
<sequence>MMKFDLIELMNGKKDKIEVHTVIEKESLKFDGEDMKYLSPISLNGSFRRKGEQFFFKAKYDTVLNFTCSRCLKEFPQEFHLELNETYSRNPESEEIRKIEGNSVDLYELIEESLFLNIPIQRLCKESCKGLCPSCGINLNENICKCNLNFEQEEEQEEVLDPRFAKLKSLLK</sequence>
<dbReference type="InterPro" id="IPR003772">
    <property type="entry name" value="YceD"/>
</dbReference>
<evidence type="ECO:0000313" key="1">
    <source>
        <dbReference type="EMBL" id="MDQ0479012.1"/>
    </source>
</evidence>
<gene>
    <name evidence="1" type="ORF">QOZ93_000740</name>
</gene>
<accession>A0ABU0JPJ8</accession>
<reference evidence="1 2" key="1">
    <citation type="submission" date="2023-07" db="EMBL/GenBank/DDBJ databases">
        <title>Genomic Encyclopedia of Type Strains, Phase IV (KMG-IV): sequencing the most valuable type-strain genomes for metagenomic binning, comparative biology and taxonomic classification.</title>
        <authorList>
            <person name="Goeker M."/>
        </authorList>
    </citation>
    <scope>NUCLEOTIDE SEQUENCE [LARGE SCALE GENOMIC DNA]</scope>
    <source>
        <strain evidence="1 2">DSM 1400</strain>
    </source>
</reference>
<name>A0ABU0JPJ8_HATLI</name>